<accession>A0A1Y2T9M4</accession>
<dbReference type="EMBL" id="LWLV01000138">
    <property type="protein sequence ID" value="OTA41953.1"/>
    <property type="molecule type" value="Genomic_DNA"/>
</dbReference>
<evidence type="ECO:0000313" key="2">
    <source>
        <dbReference type="EMBL" id="OTA41953.1"/>
    </source>
</evidence>
<evidence type="ECO:0008006" key="4">
    <source>
        <dbReference type="Google" id="ProtNLM"/>
    </source>
</evidence>
<reference evidence="3" key="1">
    <citation type="submission" date="2016-04" db="EMBL/GenBank/DDBJ databases">
        <authorList>
            <person name="Antunes L.P."/>
            <person name="Martins L.F."/>
            <person name="Pereira R.V."/>
            <person name="Thomas A.M."/>
            <person name="Barbosa D."/>
            <person name="Nascimento L."/>
            <person name="Silva G.M."/>
            <person name="Condomitti G.W."/>
            <person name="Digiampietri L.A."/>
            <person name="Lombardi K.C."/>
            <person name="Ramos P.L."/>
            <person name="Quaggio R.B."/>
            <person name="Oliveira J.C."/>
            <person name="Pascon R.C."/>
            <person name="Cruz J.B."/>
            <person name="Silva A.M."/>
            <person name="Setubal J.C."/>
        </authorList>
    </citation>
    <scope>NUCLEOTIDE SEQUENCE [LARGE SCALE GENOMIC DNA]</scope>
</reference>
<comment type="caution">
    <text evidence="2">The sequence shown here is derived from an EMBL/GenBank/DDBJ whole genome shotgun (WGS) entry which is preliminary data.</text>
</comment>
<organism evidence="2 3">
    <name type="scientific">Symbiobacterium thermophilum</name>
    <dbReference type="NCBI Taxonomy" id="2734"/>
    <lineage>
        <taxon>Bacteria</taxon>
        <taxon>Bacillati</taxon>
        <taxon>Bacillota</taxon>
        <taxon>Clostridia</taxon>
        <taxon>Eubacteriales</taxon>
        <taxon>Symbiobacteriaceae</taxon>
        <taxon>Symbiobacterium</taxon>
    </lineage>
</organism>
<evidence type="ECO:0000313" key="3">
    <source>
        <dbReference type="Proteomes" id="UP000194267"/>
    </source>
</evidence>
<evidence type="ECO:0000256" key="1">
    <source>
        <dbReference type="SAM" id="MobiDB-lite"/>
    </source>
</evidence>
<dbReference type="AlphaFoldDB" id="A0A1Y2T9M4"/>
<dbReference type="Proteomes" id="UP000194267">
    <property type="component" value="Unassembled WGS sequence"/>
</dbReference>
<gene>
    <name evidence="2" type="ORF">A6D92_02595</name>
</gene>
<dbReference type="Gene3D" id="2.60.40.3440">
    <property type="match status" value="2"/>
</dbReference>
<name>A0A1Y2T9M4_SYMTR</name>
<proteinExistence type="predicted"/>
<dbReference type="Pfam" id="PF17963">
    <property type="entry name" value="Big_9"/>
    <property type="match status" value="2"/>
</dbReference>
<feature type="region of interest" description="Disordered" evidence="1">
    <location>
        <begin position="556"/>
        <end position="590"/>
    </location>
</feature>
<sequence length="590" mass="61630">MVLPRPPVVTDYGGAAALITDEDQPLRLRVRPQNGDDPDRFRVENILGGKLYVSPSGPPSGTDQPLADGAYVSLADGEGNLWFLPDPDLNSRPGSGTEFGFQVRSVYDQVLSDPTPVSITVRPVDDPPVGGPDRVGPFREDSQNNAIAVGDLLKNDAPGPADEAAYDGQTVSLVGVAAGVHGTVTLQGNQILFTPDPDFHGTATFTYTIRDSAGLEADVPVEVEVLPVADTPSVGGGTTREDEPLEGIAVARSDKDGPEVTHFYITGVQGGDVYPPGSSQPVADGSFIRAADVGAGLTFVPAPDAFGESGFGFTVHGAVGESLDFLSPEGARAVIRVIPVNDPPVAVDDDLDALIPQRAVEDGDPITFPAALLTANDSAGPANEAGQGLRVVGVSPVEGVAVSLDEAAQEITFIPDQDFHGTASFTYIVEDDGTTDDQSDPQRSAPATVRLTVEPRADLPEVPQVVTTAEDALSEPIRLAKNANDGDEIAAFRIRNVEGGTLYHGDGKTPLILADGVATIPADQGEAYVRFLPAPDRHSALGDTFSFQVQAVAPAYSSESSSPSPKGRRAWSSYPTRTATARRGIPSASW</sequence>
<protein>
    <recommendedName>
        <fullName evidence="4">Cadherin-like domain-containing protein</fullName>
    </recommendedName>
</protein>